<sequence>MHMDVVFYRMDSGSEPVRDWLKGLTKAEKQIIGGDIKTVQYGWPLGMPVVRKGEIIWASTSVARWMVSLMKKVCSRKLRRYSGQACGCIPAGRDDEVTRTFQD</sequence>
<organism evidence="1">
    <name type="scientific">hydrothermal vent metagenome</name>
    <dbReference type="NCBI Taxonomy" id="652676"/>
    <lineage>
        <taxon>unclassified sequences</taxon>
        <taxon>metagenomes</taxon>
        <taxon>ecological metagenomes</taxon>
    </lineage>
</organism>
<protein>
    <submittedName>
        <fullName evidence="1">Uncharacterized protein</fullName>
    </submittedName>
</protein>
<accession>A0A3B1AYA7</accession>
<dbReference type="AlphaFoldDB" id="A0A3B1AYA7"/>
<evidence type="ECO:0000313" key="1">
    <source>
        <dbReference type="EMBL" id="VAX08792.1"/>
    </source>
</evidence>
<proteinExistence type="predicted"/>
<dbReference type="EMBL" id="UOFY01000029">
    <property type="protein sequence ID" value="VAX08792.1"/>
    <property type="molecule type" value="Genomic_DNA"/>
</dbReference>
<gene>
    <name evidence="1" type="ORF">MNBD_GAMMA25-2198</name>
</gene>
<reference evidence="1" key="1">
    <citation type="submission" date="2018-06" db="EMBL/GenBank/DDBJ databases">
        <authorList>
            <person name="Zhirakovskaya E."/>
        </authorList>
    </citation>
    <scope>NUCLEOTIDE SEQUENCE</scope>
</reference>
<name>A0A3B1AYA7_9ZZZZ</name>